<name>A0ABU5HAS8_9BACT</name>
<dbReference type="RefSeq" id="WP_321548622.1">
    <property type="nucleotide sequence ID" value="NZ_JAXIVS010000009.1"/>
</dbReference>
<sequence>MRSIRNLRDYPAGLPLVPDELVEFHAARLLLLLKVCGGTKGKAKGGIDGLTKLAKLDFFVRYPAFFARACAERGAPVPTVLPAVESNMVRHHYGPWDHRYYHVLAYLEGKGLVRVTRDGTKPFRFQLTEKGAGAAEQLGAQGPFQELMEQMKRVRTVLGGESGTALKELIYRLFDQEVAARKLGEVIEE</sequence>
<accession>A0ABU5HAS8</accession>
<evidence type="ECO:0000313" key="2">
    <source>
        <dbReference type="Proteomes" id="UP001291309"/>
    </source>
</evidence>
<protein>
    <recommendedName>
        <fullName evidence="3">MarR family transcriptional regulator</fullName>
    </recommendedName>
</protein>
<gene>
    <name evidence="1" type="ORF">SYV04_26145</name>
</gene>
<evidence type="ECO:0008006" key="3">
    <source>
        <dbReference type="Google" id="ProtNLM"/>
    </source>
</evidence>
<comment type="caution">
    <text evidence="1">The sequence shown here is derived from an EMBL/GenBank/DDBJ whole genome shotgun (WGS) entry which is preliminary data.</text>
</comment>
<evidence type="ECO:0000313" key="1">
    <source>
        <dbReference type="EMBL" id="MDY7229902.1"/>
    </source>
</evidence>
<proteinExistence type="predicted"/>
<keyword evidence="2" id="KW-1185">Reference proteome</keyword>
<dbReference type="Proteomes" id="UP001291309">
    <property type="component" value="Unassembled WGS sequence"/>
</dbReference>
<organism evidence="1 2">
    <name type="scientific">Hyalangium rubrum</name>
    <dbReference type="NCBI Taxonomy" id="3103134"/>
    <lineage>
        <taxon>Bacteria</taxon>
        <taxon>Pseudomonadati</taxon>
        <taxon>Myxococcota</taxon>
        <taxon>Myxococcia</taxon>
        <taxon>Myxococcales</taxon>
        <taxon>Cystobacterineae</taxon>
        <taxon>Archangiaceae</taxon>
        <taxon>Hyalangium</taxon>
    </lineage>
</organism>
<reference evidence="1 2" key="1">
    <citation type="submission" date="2023-12" db="EMBL/GenBank/DDBJ databases">
        <title>the genome sequence of Hyalangium sp. s54d21.</title>
        <authorList>
            <person name="Zhang X."/>
        </authorList>
    </citation>
    <scope>NUCLEOTIDE SEQUENCE [LARGE SCALE GENOMIC DNA]</scope>
    <source>
        <strain evidence="2">s54d21</strain>
    </source>
</reference>
<dbReference type="EMBL" id="JAXIVS010000009">
    <property type="protein sequence ID" value="MDY7229902.1"/>
    <property type="molecule type" value="Genomic_DNA"/>
</dbReference>